<evidence type="ECO:0000313" key="3">
    <source>
        <dbReference type="Proteomes" id="UP000028582"/>
    </source>
</evidence>
<sequence>MYQQDLEELLEDTPFRVNDPGKRSRFQRLDLSKLMLIVTRRKPYAAPYGKGDAEWQAFANDLNTAVQASFSSRACRDKVSALIKNHTQESDASRRASGIAENHTELSDNIEAYLQLKTRFKKKRQTDAEKKKRKKQRIVTAGSKAMRMAATRYGVQIQDAPMNEEESNSASTGDYNSEADHTSRQARREDRHELRDLLGSEYSSDEEEKREDSKDEGSGESREESSSDSAEVGVDGPIGRRKRLRVEEIWAKEEELMEKEKEAQIARDTKLTQAFETLGVQIQALVQHLVTTHENCITNQ</sequence>
<comment type="caution">
    <text evidence="2">The sequence shown here is derived from an EMBL/GenBank/DDBJ whole genome shotgun (WGS) entry which is preliminary data.</text>
</comment>
<dbReference type="AlphaFoldDB" id="A0A081AI04"/>
<evidence type="ECO:0000256" key="1">
    <source>
        <dbReference type="SAM" id="MobiDB-lite"/>
    </source>
</evidence>
<evidence type="ECO:0000313" key="2">
    <source>
        <dbReference type="EMBL" id="ETO78515.1"/>
    </source>
</evidence>
<name>A0A081AI04_PHYNI</name>
<feature type="region of interest" description="Disordered" evidence="1">
    <location>
        <begin position="122"/>
        <end position="236"/>
    </location>
</feature>
<organism evidence="2 3">
    <name type="scientific">Phytophthora nicotianae P1976</name>
    <dbReference type="NCBI Taxonomy" id="1317066"/>
    <lineage>
        <taxon>Eukaryota</taxon>
        <taxon>Sar</taxon>
        <taxon>Stramenopiles</taxon>
        <taxon>Oomycota</taxon>
        <taxon>Peronosporomycetes</taxon>
        <taxon>Peronosporales</taxon>
        <taxon>Peronosporaceae</taxon>
        <taxon>Phytophthora</taxon>
    </lineage>
</organism>
<feature type="compositionally biased region" description="Basic and acidic residues" evidence="1">
    <location>
        <begin position="178"/>
        <end position="198"/>
    </location>
</feature>
<gene>
    <name evidence="2" type="ORF">F444_06562</name>
</gene>
<accession>A0A081AI04</accession>
<dbReference type="EMBL" id="ANJA01001206">
    <property type="protein sequence ID" value="ETO78515.1"/>
    <property type="molecule type" value="Genomic_DNA"/>
</dbReference>
<proteinExistence type="predicted"/>
<dbReference type="OrthoDB" id="125289at2759"/>
<reference evidence="2 3" key="1">
    <citation type="submission" date="2013-11" db="EMBL/GenBank/DDBJ databases">
        <title>The Genome Sequence of Phytophthora parasitica P1976.</title>
        <authorList>
            <consortium name="The Broad Institute Genomics Platform"/>
            <person name="Russ C."/>
            <person name="Tyler B."/>
            <person name="Panabieres F."/>
            <person name="Shan W."/>
            <person name="Tripathy S."/>
            <person name="Grunwald N."/>
            <person name="Machado M."/>
            <person name="Johnson C.S."/>
            <person name="Walker B."/>
            <person name="Young S."/>
            <person name="Zeng Q."/>
            <person name="Gargeya S."/>
            <person name="Fitzgerald M."/>
            <person name="Haas B."/>
            <person name="Abouelleil A."/>
            <person name="Allen A.W."/>
            <person name="Alvarado L."/>
            <person name="Arachchi H.M."/>
            <person name="Berlin A.M."/>
            <person name="Chapman S.B."/>
            <person name="Gainer-Dewar J."/>
            <person name="Goldberg J."/>
            <person name="Griggs A."/>
            <person name="Gujja S."/>
            <person name="Hansen M."/>
            <person name="Howarth C."/>
            <person name="Imamovic A."/>
            <person name="Ireland A."/>
            <person name="Larimer J."/>
            <person name="McCowan C."/>
            <person name="Murphy C."/>
            <person name="Pearson M."/>
            <person name="Poon T.W."/>
            <person name="Priest M."/>
            <person name="Roberts A."/>
            <person name="Saif S."/>
            <person name="Shea T."/>
            <person name="Sisk P."/>
            <person name="Sykes S."/>
            <person name="Wortman J."/>
            <person name="Nusbaum C."/>
            <person name="Birren B."/>
        </authorList>
    </citation>
    <scope>NUCLEOTIDE SEQUENCE [LARGE SCALE GENOMIC DNA]</scope>
    <source>
        <strain evidence="2 3">P1976</strain>
    </source>
</reference>
<protein>
    <submittedName>
        <fullName evidence="2">Uncharacterized protein</fullName>
    </submittedName>
</protein>
<feature type="compositionally biased region" description="Basic and acidic residues" evidence="1">
    <location>
        <begin position="210"/>
        <end position="225"/>
    </location>
</feature>
<dbReference type="Proteomes" id="UP000028582">
    <property type="component" value="Unassembled WGS sequence"/>
</dbReference>